<keyword evidence="2" id="KW-1185">Reference proteome</keyword>
<sequence length="85" mass="9386">MWSRGSAKLICTANSSYPSVLRPLNLLTLVSELAEAPPRRLCWAVVGLLSCKFIRFTTESVRPILSDTGVAANGWPRTPFKCSLY</sequence>
<organism evidence="1 2">
    <name type="scientific">Portunus trituberculatus</name>
    <name type="common">Swimming crab</name>
    <name type="synonym">Neptunus trituberculatus</name>
    <dbReference type="NCBI Taxonomy" id="210409"/>
    <lineage>
        <taxon>Eukaryota</taxon>
        <taxon>Metazoa</taxon>
        <taxon>Ecdysozoa</taxon>
        <taxon>Arthropoda</taxon>
        <taxon>Crustacea</taxon>
        <taxon>Multicrustacea</taxon>
        <taxon>Malacostraca</taxon>
        <taxon>Eumalacostraca</taxon>
        <taxon>Eucarida</taxon>
        <taxon>Decapoda</taxon>
        <taxon>Pleocyemata</taxon>
        <taxon>Brachyura</taxon>
        <taxon>Eubrachyura</taxon>
        <taxon>Portunoidea</taxon>
        <taxon>Portunidae</taxon>
        <taxon>Portuninae</taxon>
        <taxon>Portunus</taxon>
    </lineage>
</organism>
<evidence type="ECO:0000313" key="1">
    <source>
        <dbReference type="EMBL" id="MPC96471.1"/>
    </source>
</evidence>
<dbReference type="AlphaFoldDB" id="A0A5B7JEP9"/>
<gene>
    <name evidence="1" type="ORF">E2C01_091732</name>
</gene>
<proteinExistence type="predicted"/>
<accession>A0A5B7JEP9</accession>
<protein>
    <submittedName>
        <fullName evidence="1">Uncharacterized protein</fullName>
    </submittedName>
</protein>
<name>A0A5B7JEP9_PORTR</name>
<reference evidence="1 2" key="1">
    <citation type="submission" date="2019-05" db="EMBL/GenBank/DDBJ databases">
        <title>Another draft genome of Portunus trituberculatus and its Hox gene families provides insights of decapod evolution.</title>
        <authorList>
            <person name="Jeong J.-H."/>
            <person name="Song I."/>
            <person name="Kim S."/>
            <person name="Choi T."/>
            <person name="Kim D."/>
            <person name="Ryu S."/>
            <person name="Kim W."/>
        </authorList>
    </citation>
    <scope>NUCLEOTIDE SEQUENCE [LARGE SCALE GENOMIC DNA]</scope>
    <source>
        <tissue evidence="1">Muscle</tissue>
    </source>
</reference>
<dbReference type="Proteomes" id="UP000324222">
    <property type="component" value="Unassembled WGS sequence"/>
</dbReference>
<dbReference type="EMBL" id="VSRR010106091">
    <property type="protein sequence ID" value="MPC96471.1"/>
    <property type="molecule type" value="Genomic_DNA"/>
</dbReference>
<evidence type="ECO:0000313" key="2">
    <source>
        <dbReference type="Proteomes" id="UP000324222"/>
    </source>
</evidence>
<comment type="caution">
    <text evidence="1">The sequence shown here is derived from an EMBL/GenBank/DDBJ whole genome shotgun (WGS) entry which is preliminary data.</text>
</comment>